<name>A0A4Y8AUH9_9FLAO</name>
<evidence type="ECO:0008006" key="3">
    <source>
        <dbReference type="Google" id="ProtNLM"/>
    </source>
</evidence>
<sequence length="282" mass="30962">MKHSSFIKNDAKKVFKEKGTCSQTFAYLLNREFGYNKASEERATDPMAGGLMLKGHQCGMLWGASLAVGAEAYRRSQNSDEAIRLAIIATQKLLESFSKRTNTINCRDITHSNLDSFFGLTKYMIKTMLQGMNNSTCFNLAENWLPEAIQSAKEGLSQEATFSKTQKAISCATEVAKKMGATDEEQIIVAGFAGGLGLSGNACGALSTAIWLNSLKWVKENPDKSAFKNKNAKAALKVFNTETNSEMLCQNLCQQQFKSVEEHTQFIKNGGCSKLIETLAKS</sequence>
<dbReference type="AlphaFoldDB" id="A0A4Y8AUH9"/>
<dbReference type="OrthoDB" id="1157536at2"/>
<accession>A0A4Y8AUH9</accession>
<dbReference type="Pfam" id="PF09719">
    <property type="entry name" value="C_GCAxxG_C_C"/>
    <property type="match status" value="2"/>
</dbReference>
<organism evidence="1 2">
    <name type="scientific">Gramella jeungdoensis</name>
    <dbReference type="NCBI Taxonomy" id="708091"/>
    <lineage>
        <taxon>Bacteria</taxon>
        <taxon>Pseudomonadati</taxon>
        <taxon>Bacteroidota</taxon>
        <taxon>Flavobacteriia</taxon>
        <taxon>Flavobacteriales</taxon>
        <taxon>Flavobacteriaceae</taxon>
        <taxon>Christiangramia</taxon>
    </lineage>
</organism>
<dbReference type="Proteomes" id="UP000298517">
    <property type="component" value="Unassembled WGS sequence"/>
</dbReference>
<evidence type="ECO:0000313" key="2">
    <source>
        <dbReference type="Proteomes" id="UP000298517"/>
    </source>
</evidence>
<evidence type="ECO:0000313" key="1">
    <source>
        <dbReference type="EMBL" id="TEW75519.1"/>
    </source>
</evidence>
<protein>
    <recommendedName>
        <fullName evidence="3">C_GCAxxG_C_C family protein</fullName>
    </recommendedName>
</protein>
<dbReference type="InterPro" id="IPR010181">
    <property type="entry name" value="CGCAxxGCC_motif"/>
</dbReference>
<proteinExistence type="predicted"/>
<gene>
    <name evidence="1" type="ORF">E2488_08410</name>
</gene>
<comment type="caution">
    <text evidence="1">The sequence shown here is derived from an EMBL/GenBank/DDBJ whole genome shotgun (WGS) entry which is preliminary data.</text>
</comment>
<dbReference type="RefSeq" id="WP_134247889.1">
    <property type="nucleotide sequence ID" value="NZ_SNQI01000002.1"/>
</dbReference>
<reference evidence="1 2" key="1">
    <citation type="journal article" date="2011" name="J. Microbiol.">
        <title>Gramella jeungdoensis sp. nov., isolated from a solar saltern in Korea.</title>
        <authorList>
            <person name="Joung Y."/>
            <person name="Kim H."/>
            <person name="Jang T."/>
            <person name="Ahn T.S."/>
            <person name="Joh K."/>
        </authorList>
    </citation>
    <scope>NUCLEOTIDE SEQUENCE [LARGE SCALE GENOMIC DNA]</scope>
    <source>
        <strain evidence="1 2">KCTC 23123</strain>
    </source>
</reference>
<keyword evidence="2" id="KW-1185">Reference proteome</keyword>
<dbReference type="EMBL" id="SNQI01000002">
    <property type="protein sequence ID" value="TEW75519.1"/>
    <property type="molecule type" value="Genomic_DNA"/>
</dbReference>